<dbReference type="GO" id="GO:0006643">
    <property type="term" value="P:membrane lipid metabolic process"/>
    <property type="evidence" value="ECO:0007669"/>
    <property type="project" value="TreeGrafter"/>
</dbReference>
<keyword evidence="2 7" id="KW-0812">Transmembrane</keyword>
<dbReference type="GO" id="GO:0012505">
    <property type="term" value="C:endomembrane system"/>
    <property type="evidence" value="ECO:0007669"/>
    <property type="project" value="UniProtKB-SubCell"/>
</dbReference>
<evidence type="ECO:0000256" key="1">
    <source>
        <dbReference type="ARBA" id="ARBA00004127"/>
    </source>
</evidence>
<proteinExistence type="predicted"/>
<comment type="caution">
    <text evidence="9">The sequence shown here is derived from an EMBL/GenBank/DDBJ whole genome shotgun (WGS) entry which is preliminary data.</text>
</comment>
<dbReference type="GO" id="GO:0008610">
    <property type="term" value="P:lipid biosynthetic process"/>
    <property type="evidence" value="ECO:0007669"/>
    <property type="project" value="InterPro"/>
</dbReference>
<keyword evidence="6 7" id="KW-0472">Membrane</keyword>
<organism evidence="9 10">
    <name type="scientific">Candidatus Methylobacter favarea</name>
    <dbReference type="NCBI Taxonomy" id="2707345"/>
    <lineage>
        <taxon>Bacteria</taxon>
        <taxon>Pseudomonadati</taxon>
        <taxon>Pseudomonadota</taxon>
        <taxon>Gammaproteobacteria</taxon>
        <taxon>Methylococcales</taxon>
        <taxon>Methylococcaceae</taxon>
        <taxon>Methylobacter</taxon>
    </lineage>
</organism>
<name>A0A8S0Y6Q2_9GAMM</name>
<evidence type="ECO:0000313" key="10">
    <source>
        <dbReference type="Proteomes" id="UP000494216"/>
    </source>
</evidence>
<dbReference type="RefSeq" id="WP_174626705.1">
    <property type="nucleotide sequence ID" value="NZ_CADCXN010000082.1"/>
</dbReference>
<dbReference type="Pfam" id="PF11154">
    <property type="entry name" value="DUF2934"/>
    <property type="match status" value="1"/>
</dbReference>
<feature type="transmembrane region" description="Helical" evidence="7">
    <location>
        <begin position="63"/>
        <end position="84"/>
    </location>
</feature>
<feature type="transmembrane region" description="Helical" evidence="7">
    <location>
        <begin position="96"/>
        <end position="118"/>
    </location>
</feature>
<dbReference type="PANTHER" id="PTHR21624:SF1">
    <property type="entry name" value="ALKYLGLYCEROL MONOOXYGENASE"/>
    <property type="match status" value="1"/>
</dbReference>
<dbReference type="InterPro" id="IPR051689">
    <property type="entry name" value="Sterol_desaturase/TMEM195"/>
</dbReference>
<reference evidence="9 10" key="1">
    <citation type="submission" date="2020-02" db="EMBL/GenBank/DDBJ databases">
        <authorList>
            <person name="Hogendoorn C."/>
        </authorList>
    </citation>
    <scope>NUCLEOTIDE SEQUENCE [LARGE SCALE GENOMIC DNA]</scope>
    <source>
        <strain evidence="9">METHB21</strain>
    </source>
</reference>
<gene>
    <name evidence="9" type="ORF">METHB2_510022</name>
</gene>
<dbReference type="InterPro" id="IPR006694">
    <property type="entry name" value="Fatty_acid_hydroxylase"/>
</dbReference>
<dbReference type="GO" id="GO:0005506">
    <property type="term" value="F:iron ion binding"/>
    <property type="evidence" value="ECO:0007669"/>
    <property type="project" value="InterPro"/>
</dbReference>
<evidence type="ECO:0000256" key="7">
    <source>
        <dbReference type="SAM" id="Phobius"/>
    </source>
</evidence>
<keyword evidence="4" id="KW-0560">Oxidoreductase</keyword>
<evidence type="ECO:0000256" key="4">
    <source>
        <dbReference type="ARBA" id="ARBA00023002"/>
    </source>
</evidence>
<dbReference type="Pfam" id="PF04116">
    <property type="entry name" value="FA_hydroxylase"/>
    <property type="match status" value="1"/>
</dbReference>
<dbReference type="Proteomes" id="UP000494216">
    <property type="component" value="Unassembled WGS sequence"/>
</dbReference>
<keyword evidence="5" id="KW-0443">Lipid metabolism</keyword>
<evidence type="ECO:0000256" key="6">
    <source>
        <dbReference type="ARBA" id="ARBA00023136"/>
    </source>
</evidence>
<comment type="subcellular location">
    <subcellularLocation>
        <location evidence="1">Endomembrane system</location>
        <topology evidence="1">Multi-pass membrane protein</topology>
    </subcellularLocation>
</comment>
<dbReference type="GO" id="GO:0016020">
    <property type="term" value="C:membrane"/>
    <property type="evidence" value="ECO:0007669"/>
    <property type="project" value="GOC"/>
</dbReference>
<protein>
    <submittedName>
        <fullName evidence="9">Sterol desaturase/sphingolipid hydroxylase (Fatty acid hydroxylase superfamily)</fullName>
    </submittedName>
</protein>
<dbReference type="PANTHER" id="PTHR21624">
    <property type="entry name" value="STEROL DESATURASE-RELATED PROTEIN"/>
    <property type="match status" value="1"/>
</dbReference>
<keyword evidence="3 7" id="KW-1133">Transmembrane helix</keyword>
<evidence type="ECO:0000256" key="2">
    <source>
        <dbReference type="ARBA" id="ARBA00022692"/>
    </source>
</evidence>
<dbReference type="AlphaFoldDB" id="A0A8S0Y6Q2"/>
<accession>A0A8S0Y6Q2</accession>
<dbReference type="InterPro" id="IPR021327">
    <property type="entry name" value="DUF2934"/>
</dbReference>
<dbReference type="GO" id="GO:0050479">
    <property type="term" value="F:glyceryl-ether monooxygenase activity"/>
    <property type="evidence" value="ECO:0007669"/>
    <property type="project" value="TreeGrafter"/>
</dbReference>
<feature type="domain" description="Fatty acid hydroxylase" evidence="8">
    <location>
        <begin position="105"/>
        <end position="239"/>
    </location>
</feature>
<evidence type="ECO:0000256" key="5">
    <source>
        <dbReference type="ARBA" id="ARBA00023098"/>
    </source>
</evidence>
<feature type="transmembrane region" description="Helical" evidence="7">
    <location>
        <begin position="26"/>
        <end position="42"/>
    </location>
</feature>
<sequence length="330" mass="37372">MLSLFTFATTYIEEILSLPTVLPEKAATVALLMVFAILSALESHSALPKQPAKTLRQSYQTNAGIFIFNSIVISLLSACCLFFVSDHYSGWGLLDYVSSPVWKAALAFLFLDLMLYIWHRACHRFDVLWIFHKVHHSDPALNVSTAFRIHLLELLITTLLKSIYIITFGIDKKLMLTNEALFTVFIMLHHSNITFKGENLLGRVIIVPHLHRVHHSAERCEHDRNYGAVLSIWDRLFGTLAVLEPAQIGIKGNPPQTFLKLVKFGFTDTAMNPQTLSSSGACLNLQAMIAEAAYYKAEKRAFHPGNELCDWLEAKREIIRRVYGDQRVIL</sequence>
<evidence type="ECO:0000259" key="8">
    <source>
        <dbReference type="Pfam" id="PF04116"/>
    </source>
</evidence>
<evidence type="ECO:0000313" key="9">
    <source>
        <dbReference type="EMBL" id="CAA9891887.1"/>
    </source>
</evidence>
<dbReference type="EMBL" id="CADCXN010000082">
    <property type="protein sequence ID" value="CAA9891887.1"/>
    <property type="molecule type" value="Genomic_DNA"/>
</dbReference>
<keyword evidence="10" id="KW-1185">Reference proteome</keyword>
<evidence type="ECO:0000256" key="3">
    <source>
        <dbReference type="ARBA" id="ARBA00022989"/>
    </source>
</evidence>